<protein>
    <submittedName>
        <fullName evidence="1">Uncharacterized protein</fullName>
    </submittedName>
</protein>
<evidence type="ECO:0000313" key="2">
    <source>
        <dbReference type="Proteomes" id="UP000812966"/>
    </source>
</evidence>
<comment type="caution">
    <text evidence="1">The sequence shown here is derived from an EMBL/GenBank/DDBJ whole genome shotgun (WGS) entry which is preliminary data.</text>
</comment>
<sequence length="209" mass="23984">MTRIHEAYRQYWLVDHAHKFAPGSFRLLSTHSAILNCDNSYARHVQEGSDASKDDWIDACLLALSNVAELSEKNDLEYWCVSAFTHISRFGTMIYAAVPFCDRQQSTRTIELIDAMCQAGASNKHISVGDTWSTLLVYYSRLRAYVYQHLESMNDTAESTREMTGDEMHASRMENVAPFDASPERFDPTDPLWLYLQTDGIEDDLYAWM</sequence>
<dbReference type="Proteomes" id="UP000812966">
    <property type="component" value="Unassembled WGS sequence"/>
</dbReference>
<keyword evidence="2" id="KW-1185">Reference proteome</keyword>
<dbReference type="AlphaFoldDB" id="A0A8K0JFN0"/>
<gene>
    <name evidence="1" type="ORF">FFLO_06289</name>
</gene>
<accession>A0A8K0JFN0</accession>
<organism evidence="1 2">
    <name type="scientific">Filobasidium floriforme</name>
    <dbReference type="NCBI Taxonomy" id="5210"/>
    <lineage>
        <taxon>Eukaryota</taxon>
        <taxon>Fungi</taxon>
        <taxon>Dikarya</taxon>
        <taxon>Basidiomycota</taxon>
        <taxon>Agaricomycotina</taxon>
        <taxon>Tremellomycetes</taxon>
        <taxon>Filobasidiales</taxon>
        <taxon>Filobasidiaceae</taxon>
        <taxon>Filobasidium</taxon>
    </lineage>
</organism>
<proteinExistence type="predicted"/>
<reference evidence="1" key="1">
    <citation type="submission" date="2020-04" db="EMBL/GenBank/DDBJ databases">
        <title>Analysis of mating type loci in Filobasidium floriforme.</title>
        <authorList>
            <person name="Nowrousian M."/>
        </authorList>
    </citation>
    <scope>NUCLEOTIDE SEQUENCE</scope>
    <source>
        <strain evidence="1">CBS 6242</strain>
    </source>
</reference>
<dbReference type="EMBL" id="JABELV010000195">
    <property type="protein sequence ID" value="KAG7528257.1"/>
    <property type="molecule type" value="Genomic_DNA"/>
</dbReference>
<name>A0A8K0JFN0_9TREE</name>
<evidence type="ECO:0000313" key="1">
    <source>
        <dbReference type="EMBL" id="KAG7528257.1"/>
    </source>
</evidence>